<dbReference type="SUPFAM" id="SSF56645">
    <property type="entry name" value="Acyl-CoA dehydrogenase NM domain-like"/>
    <property type="match status" value="1"/>
</dbReference>
<dbReference type="PIRSF" id="PIRSF016578">
    <property type="entry name" value="HsaA"/>
    <property type="match status" value="1"/>
</dbReference>
<sequence>MDVAQLQSGVNDRFEAALHAIAARADAAERDPQGLETEVALLAKAGILAACLPANYGGEGLATSPEASVSLFDVLRRIGQANLSLGRLFEGHVNAVKLVSLYGGATALEEMSRVVSEGGLLGVWGANGRKPLRYVAARGTYRLSGEKIFASGLGLVRLAVVTMHASETPDTPPQLALIEVTEKRRQDASHWDATGMKATMSGRFDFSDMCISDAHCLGEPGIYEREPHFEGGVWRYCAVHLGGVEALLLLWRDMLLSRGRFNDSFQLSRYARAVSLARAMASLLKETASKLPPDSVTDAYLIEKFVTAALLARQFSEEVCLEVLALAEKSLGTSAFRPGPLERIRRDLSLYVRQAVPDEKLERAGRALAKMEGAPSW</sequence>
<evidence type="ECO:0000313" key="1">
    <source>
        <dbReference type="EMBL" id="UYH50790.1"/>
    </source>
</evidence>
<evidence type="ECO:0000313" key="2">
    <source>
        <dbReference type="Proteomes" id="UP001163831"/>
    </source>
</evidence>
<accession>A0ABY6GHA2</accession>
<proteinExistence type="predicted"/>
<dbReference type="InterPro" id="IPR009100">
    <property type="entry name" value="AcylCoA_DH/oxidase_NM_dom_sf"/>
</dbReference>
<name>A0ABY6GHA2_9PROT</name>
<dbReference type="Gene3D" id="2.40.110.10">
    <property type="entry name" value="Butyryl-CoA Dehydrogenase, subunit A, domain 2"/>
    <property type="match status" value="1"/>
</dbReference>
<keyword evidence="2" id="KW-1185">Reference proteome</keyword>
<organism evidence="1 2">
    <name type="scientific">Candidatus Kirkpatrickella diaphorinae</name>
    <dbReference type="NCBI Taxonomy" id="2984322"/>
    <lineage>
        <taxon>Bacteria</taxon>
        <taxon>Pseudomonadati</taxon>
        <taxon>Pseudomonadota</taxon>
        <taxon>Alphaproteobacteria</taxon>
        <taxon>Acetobacterales</taxon>
        <taxon>Acetobacteraceae</taxon>
        <taxon>Candidatus Kirkpatrickella</taxon>
    </lineage>
</organism>
<protein>
    <submittedName>
        <fullName evidence="1">Acyl-CoA/acyl-ACP dehydrogenase</fullName>
    </submittedName>
</protein>
<dbReference type="InterPro" id="IPR046373">
    <property type="entry name" value="Acyl-CoA_Oxase/DH_mid-dom_sf"/>
</dbReference>
<dbReference type="EMBL" id="CP107052">
    <property type="protein sequence ID" value="UYH50790.1"/>
    <property type="molecule type" value="Genomic_DNA"/>
</dbReference>
<dbReference type="Proteomes" id="UP001163831">
    <property type="component" value="Chromosome"/>
</dbReference>
<dbReference type="Gene3D" id="1.10.540.10">
    <property type="entry name" value="Acyl-CoA dehydrogenase/oxidase, N-terminal domain"/>
    <property type="match status" value="1"/>
</dbReference>
<gene>
    <name evidence="1" type="ORF">N5W20_06655</name>
</gene>
<dbReference type="RefSeq" id="WP_319806379.1">
    <property type="nucleotide sequence ID" value="NZ_CP107052.1"/>
</dbReference>
<reference evidence="1" key="1">
    <citation type="submission" date="2022-10" db="EMBL/GenBank/DDBJ databases">
        <title>Candidatus Kirkpatrella diaphorinas gen. nov., sp. nov., an uncultured endosymbiont identified in a population of Diaphorina citri from Hawaii.</title>
        <authorList>
            <person name="Henry E.M."/>
            <person name="Carlson C.R."/>
            <person name="Kuo Y.-W."/>
        </authorList>
    </citation>
    <scope>NUCLEOTIDE SEQUENCE</scope>
    <source>
        <strain evidence="1">CADCRV1</strain>
    </source>
</reference>
<dbReference type="Gene3D" id="1.20.140.10">
    <property type="entry name" value="Butyryl-CoA Dehydrogenase, subunit A, domain 3"/>
    <property type="match status" value="1"/>
</dbReference>
<dbReference type="InterPro" id="IPR037069">
    <property type="entry name" value="AcylCoA_DH/ox_N_sf"/>
</dbReference>